<dbReference type="EMBL" id="BSXW01000356">
    <property type="protein sequence ID" value="GMF19843.1"/>
    <property type="molecule type" value="Genomic_DNA"/>
</dbReference>
<feature type="domain" description="ABC transmembrane type-1" evidence="12">
    <location>
        <begin position="469"/>
        <end position="742"/>
    </location>
</feature>
<evidence type="ECO:0000256" key="3">
    <source>
        <dbReference type="ARBA" id="ARBA00022692"/>
    </source>
</evidence>
<feature type="region of interest" description="Disordered" evidence="9">
    <location>
        <begin position="361"/>
        <end position="382"/>
    </location>
</feature>
<keyword evidence="3 10" id="KW-0812">Transmembrane</keyword>
<comment type="caution">
    <text evidence="13">The sequence shown here is derived from an EMBL/GenBank/DDBJ whole genome shotgun (WGS) entry which is preliminary data.</text>
</comment>
<dbReference type="Pfam" id="PF00005">
    <property type="entry name" value="ABC_tran"/>
    <property type="match status" value="1"/>
</dbReference>
<feature type="domain" description="ABC transmembrane type-1" evidence="12">
    <location>
        <begin position="1"/>
        <end position="92"/>
    </location>
</feature>
<sequence length="1582" mass="171740">MVHAMPAVKLHAWEPAAKARVNATRGRELAALWRFQARAAAEAAFNFATPVLVTTAALAVGYHSSVHPLTPASAFATLALVRLMQTPLRTLPAAALGARAAWQSLCNLSRFMDQEELNPYAVARRDSLGLVAKYDPQDVVVAVEDATLGWATNGSVVFQHLDVTVGAGELLVVHGRPGSGKSSFLSALLGEMQARDGSDGSGGRVYVGGSVAYCPQQPWLQQSLSVRDNILFGLPFDRRKYQRVLDACALVNPLAMLPAGDHTLIQDWIPTSSQKALVSLARACYSDADVYLLDEPLTRLHPRSAAREIFSRCLLGLLRNKTRVVVTTRAEFINSEFVDDAIRFEDGGRLVHTRDIYEAKGHKELDEDEDSEEEDEETREDSWVQYSASGVDAVRTYEPPYFPTEEPVDAELLSVENVINTTRNSLSERPLREYLSCETNIEAEWGEGEWLHKSIRAYVHAVGGVRIALILFALLSLWQALQLLSELWVVYWVRSSAHTTLAADQLIYASLALGAGLLALGYSLGVAVAAVEGARRAFLSLASAFLHAPLVFFDAFGAGSGRARSKRLSLARRRELERAFTDKDLTDLDTRFPLAVGAVLALGASTLTALLTAAVITRYYAVLLVPVVYMYVHAATLYLRPARDLVHLERAARQAARNHAAESLAGARVVRAFGLAHVHRVLGHHFWLLDIAARDAHLGVHIDQWLALRVQLYGAVIVGIVAASSFLGLRHTLSPGMLALALYETLVVDGGALESLVRVWAWLSPVLPTAARTQAAVRGAEFITESAAYSTAAARRASASLTPAQSEVNPSLSWPTKGDLRFDGVSFRDPAAAIVDELTDMFEIGDGGAPPLALKAVSFRLQAGEKVAILESSIASSVSSVGRALLRVHELTAGRIVVDGVDVATLGLRTLRSRVACVSAAAPKSALYDGSVRTQLDPSGIGIEDERLWTALRAVGLASNVATLDGPLPGASSLQQNPTKRFLLSLARALLSEPSVVALALAPVLVLSSDDEFQLLPEPQFALDDATLEILQRVMHEQLCNATVLLLLPSATASPQHDQAQRAILLNDVDRVLLVVDGEMAELGTPATLAVQDPDRLEPLAEVSSRLELSDLEHASEDNDTVGIQEGDEEHERDVESVTSGELVMNTTVETTDSAVEVDTDSAVETEKKQRGSAAGAAPTQDGVVSTPAPSSAPQVPWDVGGATRPDETSTERKVVELPLSARQAPPTARDADGSGGSPLDFFRRCYTLEEDPFTLYTQALLLKGQREFAAASELLRSVVANPHLTLEARYHLAQCLFAQDPALSWCREEAGRCLEDVVLALKSSPINADAHRAIMYRESLVRPFIAHLSVVVVNHVRLTNEHFYILTFPPPPSGDSVEDEVAIDYAELAEQCVRKVVPKREKKLLPKAETADVTTEDSEDSESVEENDGYFSICGMVDGVADALTITADDEWELTPVVVEVKNRIRGFRDPPPLYDHIQLAVYMKMLGVEHGDLVQCVYGADSCPNIRVSRASLGVAPLCLPPSSTEQIERDIWVEVIVPRLYAFTATVLKLRREELLRLAFLNGTEEERLAILRAGCDFL</sequence>
<proteinExistence type="predicted"/>
<keyword evidence="6" id="KW-0067">ATP-binding</keyword>
<dbReference type="GO" id="GO:0005774">
    <property type="term" value="C:vacuolar membrane"/>
    <property type="evidence" value="ECO:0007669"/>
    <property type="project" value="UniProtKB-SubCell"/>
</dbReference>
<feature type="region of interest" description="Disordered" evidence="9">
    <location>
        <begin position="1408"/>
        <end position="1427"/>
    </location>
</feature>
<reference evidence="13" key="1">
    <citation type="submission" date="2023-04" db="EMBL/GenBank/DDBJ databases">
        <title>Phytophthora lilii NBRC 32176.</title>
        <authorList>
            <person name="Ichikawa N."/>
            <person name="Sato H."/>
            <person name="Tonouchi N."/>
        </authorList>
    </citation>
    <scope>NUCLEOTIDE SEQUENCE</scope>
    <source>
        <strain evidence="13">NBRC 32176</strain>
    </source>
</reference>
<dbReference type="InterPro" id="IPR003593">
    <property type="entry name" value="AAA+_ATPase"/>
</dbReference>
<feature type="transmembrane region" description="Helical" evidence="10">
    <location>
        <begin position="710"/>
        <end position="729"/>
    </location>
</feature>
<dbReference type="SMART" id="SM00382">
    <property type="entry name" value="AAA"/>
    <property type="match status" value="1"/>
</dbReference>
<dbReference type="OrthoDB" id="6500128at2759"/>
<feature type="compositionally biased region" description="Acidic residues" evidence="9">
    <location>
        <begin position="366"/>
        <end position="379"/>
    </location>
</feature>
<dbReference type="PANTHER" id="PTHR24223:SF443">
    <property type="entry name" value="MULTIDRUG-RESISTANCE LIKE PROTEIN 1, ISOFORM I"/>
    <property type="match status" value="1"/>
</dbReference>
<dbReference type="InterPro" id="IPR036640">
    <property type="entry name" value="ABC1_TM_sf"/>
</dbReference>
<dbReference type="InterPro" id="IPR003439">
    <property type="entry name" value="ABC_transporter-like_ATP-bd"/>
</dbReference>
<evidence type="ECO:0000313" key="13">
    <source>
        <dbReference type="EMBL" id="GMF19843.1"/>
    </source>
</evidence>
<dbReference type="Proteomes" id="UP001165083">
    <property type="component" value="Unassembled WGS sequence"/>
</dbReference>
<dbReference type="GO" id="GO:0140359">
    <property type="term" value="F:ABC-type transporter activity"/>
    <property type="evidence" value="ECO:0007669"/>
    <property type="project" value="InterPro"/>
</dbReference>
<evidence type="ECO:0000256" key="2">
    <source>
        <dbReference type="ARBA" id="ARBA00022448"/>
    </source>
</evidence>
<dbReference type="SUPFAM" id="SSF52540">
    <property type="entry name" value="P-loop containing nucleoside triphosphate hydrolases"/>
    <property type="match status" value="2"/>
</dbReference>
<evidence type="ECO:0000259" key="12">
    <source>
        <dbReference type="PROSITE" id="PS50929"/>
    </source>
</evidence>
<dbReference type="GO" id="GO:0005524">
    <property type="term" value="F:ATP binding"/>
    <property type="evidence" value="ECO:0007669"/>
    <property type="project" value="UniProtKB-KW"/>
</dbReference>
<dbReference type="Gene3D" id="1.20.1560.10">
    <property type="entry name" value="ABC transporter type 1, transmembrane domain"/>
    <property type="match status" value="2"/>
</dbReference>
<feature type="transmembrane region" description="Helical" evidence="10">
    <location>
        <begin position="506"/>
        <end position="531"/>
    </location>
</feature>
<evidence type="ECO:0000256" key="6">
    <source>
        <dbReference type="ARBA" id="ARBA00022840"/>
    </source>
</evidence>
<name>A0A9W6WWW9_9STRA</name>
<dbReference type="PROSITE" id="PS50929">
    <property type="entry name" value="ABC_TM1F"/>
    <property type="match status" value="2"/>
</dbReference>
<dbReference type="Gene3D" id="3.40.50.300">
    <property type="entry name" value="P-loop containing nucleotide triphosphate hydrolases"/>
    <property type="match status" value="2"/>
</dbReference>
<feature type="domain" description="ABC transporter" evidence="11">
    <location>
        <begin position="820"/>
        <end position="1102"/>
    </location>
</feature>
<evidence type="ECO:0000256" key="10">
    <source>
        <dbReference type="SAM" id="Phobius"/>
    </source>
</evidence>
<dbReference type="InterPro" id="IPR011527">
    <property type="entry name" value="ABC1_TM_dom"/>
</dbReference>
<dbReference type="SUPFAM" id="SSF90123">
    <property type="entry name" value="ABC transporter transmembrane region"/>
    <property type="match status" value="1"/>
</dbReference>
<evidence type="ECO:0000256" key="4">
    <source>
        <dbReference type="ARBA" id="ARBA00022737"/>
    </source>
</evidence>
<evidence type="ECO:0000313" key="14">
    <source>
        <dbReference type="Proteomes" id="UP001165083"/>
    </source>
</evidence>
<feature type="domain" description="ABC transporter" evidence="11">
    <location>
        <begin position="141"/>
        <end position="378"/>
    </location>
</feature>
<keyword evidence="2" id="KW-0813">Transport</keyword>
<evidence type="ECO:0000256" key="1">
    <source>
        <dbReference type="ARBA" id="ARBA00004128"/>
    </source>
</evidence>
<dbReference type="PROSITE" id="PS50893">
    <property type="entry name" value="ABC_TRANSPORTER_2"/>
    <property type="match status" value="2"/>
</dbReference>
<protein>
    <submittedName>
        <fullName evidence="13">Unnamed protein product</fullName>
    </submittedName>
</protein>
<keyword evidence="14" id="KW-1185">Reference proteome</keyword>
<evidence type="ECO:0000256" key="8">
    <source>
        <dbReference type="ARBA" id="ARBA00023136"/>
    </source>
</evidence>
<feature type="region of interest" description="Disordered" evidence="9">
    <location>
        <begin position="1110"/>
        <end position="1213"/>
    </location>
</feature>
<keyword evidence="8 10" id="KW-0472">Membrane</keyword>
<keyword evidence="5" id="KW-0547">Nucleotide-binding</keyword>
<organism evidence="13 14">
    <name type="scientific">Phytophthora lilii</name>
    <dbReference type="NCBI Taxonomy" id="2077276"/>
    <lineage>
        <taxon>Eukaryota</taxon>
        <taxon>Sar</taxon>
        <taxon>Stramenopiles</taxon>
        <taxon>Oomycota</taxon>
        <taxon>Peronosporomycetes</taxon>
        <taxon>Peronosporales</taxon>
        <taxon>Peronosporaceae</taxon>
        <taxon>Phytophthora</taxon>
    </lineage>
</organism>
<feature type="transmembrane region" description="Helical" evidence="10">
    <location>
        <begin position="619"/>
        <end position="639"/>
    </location>
</feature>
<dbReference type="PANTHER" id="PTHR24223">
    <property type="entry name" value="ATP-BINDING CASSETTE SUB-FAMILY C"/>
    <property type="match status" value="1"/>
</dbReference>
<evidence type="ECO:0000256" key="9">
    <source>
        <dbReference type="SAM" id="MobiDB-lite"/>
    </source>
</evidence>
<dbReference type="GO" id="GO:0016887">
    <property type="term" value="F:ATP hydrolysis activity"/>
    <property type="evidence" value="ECO:0007669"/>
    <property type="project" value="InterPro"/>
</dbReference>
<comment type="subcellular location">
    <subcellularLocation>
        <location evidence="1">Vacuole membrane</location>
        <topology evidence="1">Multi-pass membrane protein</topology>
    </subcellularLocation>
</comment>
<dbReference type="InterPro" id="IPR050173">
    <property type="entry name" value="ABC_transporter_C-like"/>
</dbReference>
<gene>
    <name evidence="13" type="ORF">Plil01_000762200</name>
</gene>
<dbReference type="InterPro" id="IPR027417">
    <property type="entry name" value="P-loop_NTPase"/>
</dbReference>
<feature type="compositionally biased region" description="Acidic residues" evidence="9">
    <location>
        <begin position="1415"/>
        <end position="1427"/>
    </location>
</feature>
<evidence type="ECO:0000256" key="7">
    <source>
        <dbReference type="ARBA" id="ARBA00022989"/>
    </source>
</evidence>
<evidence type="ECO:0000259" key="11">
    <source>
        <dbReference type="PROSITE" id="PS50893"/>
    </source>
</evidence>
<accession>A0A9W6WWW9</accession>
<feature type="transmembrane region" description="Helical" evidence="10">
    <location>
        <begin position="537"/>
        <end position="557"/>
    </location>
</feature>
<evidence type="ECO:0000256" key="5">
    <source>
        <dbReference type="ARBA" id="ARBA00022741"/>
    </source>
</evidence>
<feature type="compositionally biased region" description="Polar residues" evidence="9">
    <location>
        <begin position="1137"/>
        <end position="1154"/>
    </location>
</feature>
<feature type="transmembrane region" description="Helical" evidence="10">
    <location>
        <begin position="592"/>
        <end position="613"/>
    </location>
</feature>
<keyword evidence="4" id="KW-0677">Repeat</keyword>
<keyword evidence="7 10" id="KW-1133">Transmembrane helix</keyword>
<feature type="transmembrane region" description="Helical" evidence="10">
    <location>
        <begin position="467"/>
        <end position="494"/>
    </location>
</feature>